<sequence>MVRVLDVTALKAAGIEFSEEVITIEELKMENPQARILTQYLLDFKHIISYERWMELDRTAKKGLSQTEVENIVIPECYPDKDERHTYREYVERYDIDRCETIFDQASTIKRKVDQVLSEDEQRWSEISVLYIFNKLINKARNGEGKVYKQRALSALSRFRAEKEHTWYAGRTLLREHCQETHFELKAPKPDLYFCFHAYVQGDTECGPLSGDDYIENFSMTRLSQLKEQYPNLVRHHKGRQFGFYPSPCTKFYDLNSLKSRTCFPWAVCEWKHQGAVGTRDEIYLHCQAANAAAICLTMFANAATGGRPAPVIDEIRPVVCMTLAGAKSKVWVAYVTEIKDGRYKYRMRCIWKGDLSIIVDNIKLCVVIENLHFWAMNHLRPWLSSCVDQWRRSIAEVENAEVIDSDSEDSGSSSNFAFRRANTLDDLLNQDEGSDDDDDDSNDESSEEEDDDEWEDEDEEEEEEEGEEEEGEEEEGEGIAELRQEELVANAGHKLDFMRITTSSL</sequence>
<protein>
    <submittedName>
        <fullName evidence="2">Uncharacterized protein</fullName>
    </submittedName>
</protein>
<accession>A0A1Y1YNX9</accession>
<reference evidence="2 3" key="1">
    <citation type="submission" date="2016-07" db="EMBL/GenBank/DDBJ databases">
        <title>Pervasive Adenine N6-methylation of Active Genes in Fungi.</title>
        <authorList>
            <consortium name="DOE Joint Genome Institute"/>
            <person name="Mondo S.J."/>
            <person name="Dannebaum R.O."/>
            <person name="Kuo R.C."/>
            <person name="Labutti K."/>
            <person name="Haridas S."/>
            <person name="Kuo A."/>
            <person name="Salamov A."/>
            <person name="Ahrendt S.R."/>
            <person name="Lipzen A."/>
            <person name="Sullivan W."/>
            <person name="Andreopoulos W.B."/>
            <person name="Clum A."/>
            <person name="Lindquist E."/>
            <person name="Daum C."/>
            <person name="Ramamoorthy G.K."/>
            <person name="Gryganskyi A."/>
            <person name="Culley D."/>
            <person name="Magnuson J.K."/>
            <person name="James T.Y."/>
            <person name="O'Malley M.A."/>
            <person name="Stajich J.E."/>
            <person name="Spatafora J.W."/>
            <person name="Visel A."/>
            <person name="Grigoriev I.V."/>
        </authorList>
    </citation>
    <scope>NUCLEOTIDE SEQUENCE [LARGE SCALE GENOMIC DNA]</scope>
    <source>
        <strain evidence="2 3">CBS 115471</strain>
    </source>
</reference>
<evidence type="ECO:0000256" key="1">
    <source>
        <dbReference type="SAM" id="MobiDB-lite"/>
    </source>
</evidence>
<organism evidence="2 3">
    <name type="scientific">Clohesyomyces aquaticus</name>
    <dbReference type="NCBI Taxonomy" id="1231657"/>
    <lineage>
        <taxon>Eukaryota</taxon>
        <taxon>Fungi</taxon>
        <taxon>Dikarya</taxon>
        <taxon>Ascomycota</taxon>
        <taxon>Pezizomycotina</taxon>
        <taxon>Dothideomycetes</taxon>
        <taxon>Pleosporomycetidae</taxon>
        <taxon>Pleosporales</taxon>
        <taxon>Lindgomycetaceae</taxon>
        <taxon>Clohesyomyces</taxon>
    </lineage>
</organism>
<gene>
    <name evidence="2" type="ORF">BCR34DRAFT_668413</name>
</gene>
<proteinExistence type="predicted"/>
<dbReference type="EMBL" id="MCFA01000194">
    <property type="protein sequence ID" value="ORX99675.1"/>
    <property type="molecule type" value="Genomic_DNA"/>
</dbReference>
<dbReference type="Proteomes" id="UP000193144">
    <property type="component" value="Unassembled WGS sequence"/>
</dbReference>
<name>A0A1Y1YNX9_9PLEO</name>
<dbReference type="OrthoDB" id="5081713at2759"/>
<dbReference type="STRING" id="1231657.A0A1Y1YNX9"/>
<evidence type="ECO:0000313" key="3">
    <source>
        <dbReference type="Proteomes" id="UP000193144"/>
    </source>
</evidence>
<feature type="region of interest" description="Disordered" evidence="1">
    <location>
        <begin position="428"/>
        <end position="495"/>
    </location>
</feature>
<keyword evidence="3" id="KW-1185">Reference proteome</keyword>
<comment type="caution">
    <text evidence="2">The sequence shown here is derived from an EMBL/GenBank/DDBJ whole genome shotgun (WGS) entry which is preliminary data.</text>
</comment>
<dbReference type="AlphaFoldDB" id="A0A1Y1YNX9"/>
<evidence type="ECO:0000313" key="2">
    <source>
        <dbReference type="EMBL" id="ORX99675.1"/>
    </source>
</evidence>
<feature type="compositionally biased region" description="Acidic residues" evidence="1">
    <location>
        <begin position="429"/>
        <end position="479"/>
    </location>
</feature>